<name>Q1LCB4_CUPMC</name>
<dbReference type="PANTHER" id="PTHR13343:SF17">
    <property type="entry name" value="CELLULAR REPRESSOR OF E1A-STIMULATED GENES, ISOFORM A"/>
    <property type="match status" value="1"/>
</dbReference>
<dbReference type="PANTHER" id="PTHR13343">
    <property type="entry name" value="CREG1 PROTEIN"/>
    <property type="match status" value="1"/>
</dbReference>
<proteinExistence type="predicted"/>
<organism evidence="2 3">
    <name type="scientific">Cupriavidus metallidurans (strain ATCC 43123 / DSM 2839 / NBRC 102507 / CH34)</name>
    <name type="common">Ralstonia metallidurans</name>
    <dbReference type="NCBI Taxonomy" id="266264"/>
    <lineage>
        <taxon>Bacteria</taxon>
        <taxon>Pseudomonadati</taxon>
        <taxon>Pseudomonadota</taxon>
        <taxon>Betaproteobacteria</taxon>
        <taxon>Burkholderiales</taxon>
        <taxon>Burkholderiaceae</taxon>
        <taxon>Cupriavidus</taxon>
    </lineage>
</organism>
<dbReference type="Proteomes" id="UP000002429">
    <property type="component" value="Plasmid megaplasmid"/>
</dbReference>
<dbReference type="KEGG" id="rme:Rmet_5353"/>
<evidence type="ECO:0000313" key="2">
    <source>
        <dbReference type="EMBL" id="ABF12212.1"/>
    </source>
</evidence>
<evidence type="ECO:0000259" key="1">
    <source>
        <dbReference type="Pfam" id="PF01243"/>
    </source>
</evidence>
<dbReference type="HOGENOM" id="CLU_053419_1_0_4"/>
<reference evidence="3" key="1">
    <citation type="journal article" date="2010" name="PLoS ONE">
        <title>The complete genome sequence of Cupriavidus metallidurans strain CH34, a master survivalist in harsh and anthropogenic environments.</title>
        <authorList>
            <person name="Janssen P.J."/>
            <person name="Van Houdt R."/>
            <person name="Moors H."/>
            <person name="Monsieurs P."/>
            <person name="Morin N."/>
            <person name="Michaux A."/>
            <person name="Benotmane M.A."/>
            <person name="Leys N."/>
            <person name="Vallaeys T."/>
            <person name="Lapidus A."/>
            <person name="Monchy S."/>
            <person name="Medigue C."/>
            <person name="Taghavi S."/>
            <person name="McCorkle S."/>
            <person name="Dunn J."/>
            <person name="van der Lelie D."/>
            <person name="Mergeay M."/>
        </authorList>
    </citation>
    <scope>NUCLEOTIDE SEQUENCE [LARGE SCALE GENOMIC DNA]</scope>
    <source>
        <strain evidence="3">ATCC 43123 / DSM 2839 / NBRC 102507 / CH34</strain>
    </source>
</reference>
<dbReference type="RefSeq" id="WP_011519758.1">
    <property type="nucleotide sequence ID" value="NC_007974.2"/>
</dbReference>
<dbReference type="AlphaFoldDB" id="Q1LCB4"/>
<dbReference type="EMBL" id="CP000353">
    <property type="protein sequence ID" value="ABF12212.1"/>
    <property type="molecule type" value="Genomic_DNA"/>
</dbReference>
<dbReference type="GO" id="GO:0005737">
    <property type="term" value="C:cytoplasm"/>
    <property type="evidence" value="ECO:0007669"/>
    <property type="project" value="UniProtKB-ARBA"/>
</dbReference>
<dbReference type="InterPro" id="IPR011576">
    <property type="entry name" value="Pyridox_Oxase_N"/>
</dbReference>
<dbReference type="SUPFAM" id="SSF50475">
    <property type="entry name" value="FMN-binding split barrel"/>
    <property type="match status" value="1"/>
</dbReference>
<feature type="domain" description="Pyridoxamine 5'-phosphate oxidase N-terminal" evidence="1">
    <location>
        <begin position="9"/>
        <end position="128"/>
    </location>
</feature>
<gene>
    <name evidence="2" type="ordered locus">Rmet_5353</name>
</gene>
<keyword evidence="2" id="KW-0614">Plasmid</keyword>
<protein>
    <recommendedName>
        <fullName evidence="1">Pyridoxamine 5'-phosphate oxidase N-terminal domain-containing protein</fullName>
    </recommendedName>
</protein>
<sequence length="217" mass="23758">MLTVHAIHLLHEAAFGTLATQSSVLAGYPYATVVPYVTDHAHQPVICISALAEHTKNLLADTRMSLSVLQPEATDVQAASRLTIVGDAERFEPDTALRDRYLRYEPGAERLLALDFAFFRLKPVKVRFIVGVGRMGWVEQADLDAVPTLPAQEEADLVSRMSRLVPESVRVLGIDPLGVDVEINGRRHRHRLAGTTPIDEAIQAATHAITAITAARQ</sequence>
<accession>Q1LCB4</accession>
<evidence type="ECO:0000313" key="3">
    <source>
        <dbReference type="Proteomes" id="UP000002429"/>
    </source>
</evidence>
<keyword evidence="3" id="KW-1185">Reference proteome</keyword>
<dbReference type="Gene3D" id="2.30.110.10">
    <property type="entry name" value="Electron Transport, Fmn-binding Protein, Chain A"/>
    <property type="match status" value="1"/>
</dbReference>
<dbReference type="Pfam" id="PF01243">
    <property type="entry name" value="PNPOx_N"/>
    <property type="match status" value="1"/>
</dbReference>
<geneLocation type="plasmid" evidence="2 3">
    <name>megaplasmid</name>
</geneLocation>
<dbReference type="eggNOG" id="COG0748">
    <property type="taxonomic scope" value="Bacteria"/>
</dbReference>
<dbReference type="InterPro" id="IPR012349">
    <property type="entry name" value="Split_barrel_FMN-bd"/>
</dbReference>